<feature type="region of interest" description="Disordered" evidence="4">
    <location>
        <begin position="1"/>
        <end position="22"/>
    </location>
</feature>
<dbReference type="InterPro" id="IPR013785">
    <property type="entry name" value="Aldolase_TIM"/>
</dbReference>
<proteinExistence type="inferred from homology"/>
<dbReference type="AlphaFoldDB" id="A0A6J7CX93"/>
<dbReference type="GO" id="GO:0003849">
    <property type="term" value="F:3-deoxy-7-phosphoheptulonate synthase activity"/>
    <property type="evidence" value="ECO:0007669"/>
    <property type="project" value="UniProtKB-EC"/>
</dbReference>
<dbReference type="Gene3D" id="3.20.20.70">
    <property type="entry name" value="Aldolase class I"/>
    <property type="match status" value="2"/>
</dbReference>
<gene>
    <name evidence="5" type="ORF">UFOPK3164_00669</name>
    <name evidence="6" type="ORF">UFOPK3427_00210</name>
    <name evidence="7" type="ORF">UFOPK4112_01031</name>
</gene>
<dbReference type="EMBL" id="CAFBPM010000009">
    <property type="protein sequence ID" value="CAB5022982.1"/>
    <property type="molecule type" value="Genomic_DNA"/>
</dbReference>
<evidence type="ECO:0000313" key="7">
    <source>
        <dbReference type="EMBL" id="CAB5022982.1"/>
    </source>
</evidence>
<dbReference type="EC" id="2.5.1.54" evidence="2"/>
<evidence type="ECO:0000256" key="1">
    <source>
        <dbReference type="ARBA" id="ARBA00008911"/>
    </source>
</evidence>
<feature type="compositionally biased region" description="Polar residues" evidence="4">
    <location>
        <begin position="1"/>
        <end position="11"/>
    </location>
</feature>
<evidence type="ECO:0000256" key="2">
    <source>
        <dbReference type="ARBA" id="ARBA00012694"/>
    </source>
</evidence>
<dbReference type="PANTHER" id="PTHR21337">
    <property type="entry name" value="PHOSPHO-2-DEHYDRO-3-DEOXYHEPTONATE ALDOLASE 1, 2"/>
    <property type="match status" value="1"/>
</dbReference>
<dbReference type="NCBIfam" id="TIGR01358">
    <property type="entry name" value="DAHP_synth_II"/>
    <property type="match status" value="1"/>
</dbReference>
<organism evidence="6">
    <name type="scientific">freshwater metagenome</name>
    <dbReference type="NCBI Taxonomy" id="449393"/>
    <lineage>
        <taxon>unclassified sequences</taxon>
        <taxon>metagenomes</taxon>
        <taxon>ecological metagenomes</taxon>
    </lineage>
</organism>
<dbReference type="EMBL" id="CAFABE010000023">
    <property type="protein sequence ID" value="CAB4824752.1"/>
    <property type="molecule type" value="Genomic_DNA"/>
</dbReference>
<dbReference type="Pfam" id="PF01474">
    <property type="entry name" value="DAHP_synth_2"/>
    <property type="match status" value="1"/>
</dbReference>
<accession>A0A6J7CX93</accession>
<dbReference type="SUPFAM" id="SSF51569">
    <property type="entry name" value="Aldolase"/>
    <property type="match status" value="1"/>
</dbReference>
<comment type="similarity">
    <text evidence="1">Belongs to the class-II DAHP synthase family.</text>
</comment>
<evidence type="ECO:0000313" key="5">
    <source>
        <dbReference type="EMBL" id="CAB4824752.1"/>
    </source>
</evidence>
<keyword evidence="3" id="KW-0808">Transferase</keyword>
<reference evidence="6" key="1">
    <citation type="submission" date="2020-05" db="EMBL/GenBank/DDBJ databases">
        <authorList>
            <person name="Chiriac C."/>
            <person name="Salcher M."/>
            <person name="Ghai R."/>
            <person name="Kavagutti S V."/>
        </authorList>
    </citation>
    <scope>NUCLEOTIDE SEQUENCE</scope>
</reference>
<dbReference type="InterPro" id="IPR002480">
    <property type="entry name" value="DAHP_synth_2"/>
</dbReference>
<protein>
    <recommendedName>
        <fullName evidence="2">3-deoxy-7-phosphoheptulonate synthase</fullName>
        <ecNumber evidence="2">2.5.1.54</ecNumber>
    </recommendedName>
</protein>
<dbReference type="EMBL" id="CAFBLT010000001">
    <property type="protein sequence ID" value="CAB4861398.1"/>
    <property type="molecule type" value="Genomic_DNA"/>
</dbReference>
<name>A0A6J7CX93_9ZZZZ</name>
<dbReference type="PANTHER" id="PTHR21337:SF0">
    <property type="entry name" value="PHOSPHO-2-DEHYDRO-3-DEOXYHEPTONATE ALDOLASE"/>
    <property type="match status" value="1"/>
</dbReference>
<dbReference type="GO" id="GO:0009073">
    <property type="term" value="P:aromatic amino acid family biosynthetic process"/>
    <property type="evidence" value="ECO:0007669"/>
    <property type="project" value="InterPro"/>
</dbReference>
<evidence type="ECO:0000256" key="3">
    <source>
        <dbReference type="ARBA" id="ARBA00022679"/>
    </source>
</evidence>
<evidence type="ECO:0000256" key="4">
    <source>
        <dbReference type="SAM" id="MobiDB-lite"/>
    </source>
</evidence>
<sequence length="452" mass="48871">MASSTKNTPWNPGSWRSLPSLQQPVWPDEGALKAVESRLSELPPLVFAGEARNLTASLASVAQGNAFLLQAGDCAESFNESSADQIRDKLKVILQMAIALTYASGVPVVKVGRIAGQFAKPRSNMTETVGGVELDVFRGHMVNDEAGDEASRRPDPERLVTAYNQSVATLNLLRAFTKGGFADLSQVHAWNQEFVASSGEGQRYEAVAGEIDRALRFMAACGIDLDAEGSLHNVDFFTSHEALILNYEEALTRKDSLTGDFYDCSAHMLWIGDRTRQLDNAHVEFLSGVENPLGIKIGPSATPQDVVTLCERLDPHKTPGRLTLIARFGAGNVATFLPGLIDAVSASGHPVIWACDPMHGNTITSQSGKKTRRFDDIIAELTEFFAVHRSKGTWPGGVHIELTGDDVTECLGGADEIGEGDLGDNYTTTCDPRLNARQSLDLAFRVAELLRS</sequence>
<evidence type="ECO:0000313" key="6">
    <source>
        <dbReference type="EMBL" id="CAB4861398.1"/>
    </source>
</evidence>